<dbReference type="InterPro" id="IPR058245">
    <property type="entry name" value="NreC/VraR/RcsB-like_REC"/>
</dbReference>
<dbReference type="InterPro" id="IPR001789">
    <property type="entry name" value="Sig_transdc_resp-reg_receiver"/>
</dbReference>
<reference evidence="6 7" key="1">
    <citation type="journal article" date="2011" name="Stand. Genomic Sci.">
        <title>Non-contiguous finished genome sequence and contextual data of the filamentous soil bacterium Ktedonobacter racemifer type strain (SOSP1-21).</title>
        <authorList>
            <person name="Chang Y.J."/>
            <person name="Land M."/>
            <person name="Hauser L."/>
            <person name="Chertkov O."/>
            <person name="Del Rio T.G."/>
            <person name="Nolan M."/>
            <person name="Copeland A."/>
            <person name="Tice H."/>
            <person name="Cheng J.F."/>
            <person name="Lucas S."/>
            <person name="Han C."/>
            <person name="Goodwin L."/>
            <person name="Pitluck S."/>
            <person name="Ivanova N."/>
            <person name="Ovchinikova G."/>
            <person name="Pati A."/>
            <person name="Chen A."/>
            <person name="Palaniappan K."/>
            <person name="Mavromatis K."/>
            <person name="Liolios K."/>
            <person name="Brettin T."/>
            <person name="Fiebig A."/>
            <person name="Rohde M."/>
            <person name="Abt B."/>
            <person name="Goker M."/>
            <person name="Detter J.C."/>
            <person name="Woyke T."/>
            <person name="Bristow J."/>
            <person name="Eisen J.A."/>
            <person name="Markowitz V."/>
            <person name="Hugenholtz P."/>
            <person name="Kyrpides N.C."/>
            <person name="Klenk H.P."/>
            <person name="Lapidus A."/>
        </authorList>
    </citation>
    <scope>NUCLEOTIDE SEQUENCE [LARGE SCALE GENOMIC DNA]</scope>
    <source>
        <strain evidence="7">DSM 44963</strain>
    </source>
</reference>
<evidence type="ECO:0000313" key="6">
    <source>
        <dbReference type="EMBL" id="EFH84912.1"/>
    </source>
</evidence>
<protein>
    <submittedName>
        <fullName evidence="6">Two component transcriptional regulator, LuxR family</fullName>
    </submittedName>
</protein>
<dbReference type="InParanoid" id="D6TXH9"/>
<dbReference type="Proteomes" id="UP000004508">
    <property type="component" value="Unassembled WGS sequence"/>
</dbReference>
<dbReference type="InterPro" id="IPR000792">
    <property type="entry name" value="Tscrpt_reg_LuxR_C"/>
</dbReference>
<sequence length="215" mass="23641">MEPIRVLIADDHPLFRDGLRTLLQSRTETEVLGEAATGEETIAKAATLQPDVILMDINMPGTNGIEATRRILHTSPHTGVLVVTMYEDDDSVFAAMRAGARGYLLKGADQDETMRAIQAVSRGEAIFSPVIAKRLIRYFTPTKASTTPPQAFPELTEREREILSLLAQGLNNAEIAQRLVLSLKTVRNHLSNVFNKLQVADRVQAIIRAREAGLG</sequence>
<keyword evidence="2" id="KW-0238">DNA-binding</keyword>
<evidence type="ECO:0000256" key="2">
    <source>
        <dbReference type="ARBA" id="ARBA00023125"/>
    </source>
</evidence>
<dbReference type="PRINTS" id="PR00038">
    <property type="entry name" value="HTHLUXR"/>
</dbReference>
<accession>D6TXH9</accession>
<evidence type="ECO:0000256" key="1">
    <source>
        <dbReference type="ARBA" id="ARBA00022553"/>
    </source>
</evidence>
<dbReference type="STRING" id="485913.Krac_6031"/>
<dbReference type="Gene3D" id="3.40.50.2300">
    <property type="match status" value="1"/>
</dbReference>
<dbReference type="InterPro" id="IPR039420">
    <property type="entry name" value="WalR-like"/>
</dbReference>
<dbReference type="CDD" id="cd06170">
    <property type="entry name" value="LuxR_C_like"/>
    <property type="match status" value="1"/>
</dbReference>
<keyword evidence="1 3" id="KW-0597">Phosphoprotein</keyword>
<dbReference type="InterPro" id="IPR011006">
    <property type="entry name" value="CheY-like_superfamily"/>
</dbReference>
<dbReference type="CDD" id="cd17535">
    <property type="entry name" value="REC_NarL-like"/>
    <property type="match status" value="1"/>
</dbReference>
<keyword evidence="7" id="KW-1185">Reference proteome</keyword>
<dbReference type="AlphaFoldDB" id="D6TXH9"/>
<dbReference type="GO" id="GO:0003677">
    <property type="term" value="F:DNA binding"/>
    <property type="evidence" value="ECO:0007669"/>
    <property type="project" value="UniProtKB-KW"/>
</dbReference>
<dbReference type="SUPFAM" id="SSF52172">
    <property type="entry name" value="CheY-like"/>
    <property type="match status" value="1"/>
</dbReference>
<organism evidence="6 7">
    <name type="scientific">Ktedonobacter racemifer DSM 44963</name>
    <dbReference type="NCBI Taxonomy" id="485913"/>
    <lineage>
        <taxon>Bacteria</taxon>
        <taxon>Bacillati</taxon>
        <taxon>Chloroflexota</taxon>
        <taxon>Ktedonobacteria</taxon>
        <taxon>Ktedonobacterales</taxon>
        <taxon>Ktedonobacteraceae</taxon>
        <taxon>Ktedonobacter</taxon>
    </lineage>
</organism>
<name>D6TXH9_KTERA</name>
<dbReference type="OrthoDB" id="9779069at2"/>
<comment type="caution">
    <text evidence="6">The sequence shown here is derived from an EMBL/GenBank/DDBJ whole genome shotgun (WGS) entry which is preliminary data.</text>
</comment>
<feature type="domain" description="HTH luxR-type" evidence="4">
    <location>
        <begin position="148"/>
        <end position="213"/>
    </location>
</feature>
<proteinExistence type="predicted"/>
<dbReference type="Pfam" id="PF00196">
    <property type="entry name" value="GerE"/>
    <property type="match status" value="1"/>
</dbReference>
<dbReference type="PROSITE" id="PS50110">
    <property type="entry name" value="RESPONSE_REGULATORY"/>
    <property type="match status" value="1"/>
</dbReference>
<evidence type="ECO:0000313" key="7">
    <source>
        <dbReference type="Proteomes" id="UP000004508"/>
    </source>
</evidence>
<feature type="modified residue" description="4-aspartylphosphate" evidence="3">
    <location>
        <position position="56"/>
    </location>
</feature>
<dbReference type="SMART" id="SM00448">
    <property type="entry name" value="REC"/>
    <property type="match status" value="1"/>
</dbReference>
<dbReference type="InterPro" id="IPR016032">
    <property type="entry name" value="Sig_transdc_resp-reg_C-effctor"/>
</dbReference>
<evidence type="ECO:0000256" key="3">
    <source>
        <dbReference type="PROSITE-ProRule" id="PRU00169"/>
    </source>
</evidence>
<dbReference type="GO" id="GO:0006355">
    <property type="term" value="P:regulation of DNA-templated transcription"/>
    <property type="evidence" value="ECO:0007669"/>
    <property type="project" value="InterPro"/>
</dbReference>
<dbReference type="eggNOG" id="COG2197">
    <property type="taxonomic scope" value="Bacteria"/>
</dbReference>
<dbReference type="SMART" id="SM00421">
    <property type="entry name" value="HTH_LUXR"/>
    <property type="match status" value="1"/>
</dbReference>
<dbReference type="RefSeq" id="WP_007916766.1">
    <property type="nucleotide sequence ID" value="NZ_ADVG01000003.1"/>
</dbReference>
<evidence type="ECO:0000259" key="4">
    <source>
        <dbReference type="PROSITE" id="PS50043"/>
    </source>
</evidence>
<dbReference type="GO" id="GO:0000160">
    <property type="term" value="P:phosphorelay signal transduction system"/>
    <property type="evidence" value="ECO:0007669"/>
    <property type="project" value="InterPro"/>
</dbReference>
<evidence type="ECO:0000259" key="5">
    <source>
        <dbReference type="PROSITE" id="PS50110"/>
    </source>
</evidence>
<dbReference type="PROSITE" id="PS50043">
    <property type="entry name" value="HTH_LUXR_2"/>
    <property type="match status" value="1"/>
</dbReference>
<dbReference type="Pfam" id="PF00072">
    <property type="entry name" value="Response_reg"/>
    <property type="match status" value="1"/>
</dbReference>
<dbReference type="PANTHER" id="PTHR43214">
    <property type="entry name" value="TWO-COMPONENT RESPONSE REGULATOR"/>
    <property type="match status" value="1"/>
</dbReference>
<dbReference type="EMBL" id="ADVG01000003">
    <property type="protein sequence ID" value="EFH84912.1"/>
    <property type="molecule type" value="Genomic_DNA"/>
</dbReference>
<feature type="domain" description="Response regulatory" evidence="5">
    <location>
        <begin position="5"/>
        <end position="121"/>
    </location>
</feature>
<gene>
    <name evidence="6" type="ORF">Krac_6031</name>
</gene>
<dbReference type="PROSITE" id="PS00622">
    <property type="entry name" value="HTH_LUXR_1"/>
    <property type="match status" value="1"/>
</dbReference>
<dbReference type="SUPFAM" id="SSF46894">
    <property type="entry name" value="C-terminal effector domain of the bipartite response regulators"/>
    <property type="match status" value="1"/>
</dbReference>